<keyword evidence="5 10" id="KW-1133">Transmembrane helix</keyword>
<dbReference type="PANTHER" id="PTHR10110">
    <property type="entry name" value="SODIUM/HYDROGEN EXCHANGER"/>
    <property type="match status" value="1"/>
</dbReference>
<keyword evidence="8 10" id="KW-0472">Membrane</keyword>
<name>A0A7X6D770_9ENTE</name>
<dbReference type="InterPro" id="IPR006153">
    <property type="entry name" value="Cation/H_exchanger_TM"/>
</dbReference>
<protein>
    <submittedName>
        <fullName evidence="12">Sodium:proton antiporter</fullName>
    </submittedName>
</protein>
<evidence type="ECO:0000256" key="10">
    <source>
        <dbReference type="SAM" id="Phobius"/>
    </source>
</evidence>
<dbReference type="Pfam" id="PF00999">
    <property type="entry name" value="Na_H_Exchanger"/>
    <property type="match status" value="1"/>
</dbReference>
<proteinExistence type="predicted"/>
<comment type="caution">
    <text evidence="12">The sequence shown here is derived from an EMBL/GenBank/DDBJ whole genome shotgun (WGS) entry which is preliminary data.</text>
</comment>
<keyword evidence="6" id="KW-0915">Sodium</keyword>
<keyword evidence="9" id="KW-0739">Sodium transport</keyword>
<keyword evidence="3" id="KW-1003">Cell membrane</keyword>
<dbReference type="GO" id="GO:0015386">
    <property type="term" value="F:potassium:proton antiporter activity"/>
    <property type="evidence" value="ECO:0007669"/>
    <property type="project" value="TreeGrafter"/>
</dbReference>
<dbReference type="PANTHER" id="PTHR10110:SF86">
    <property type="entry name" value="SODIUM_HYDROGEN EXCHANGER 7"/>
    <property type="match status" value="1"/>
</dbReference>
<reference evidence="12 13" key="1">
    <citation type="submission" date="2020-03" db="EMBL/GenBank/DDBJ databases">
        <title>Bacterial samples isolated from urine from healthy bovine heifers (Gyr breed).</title>
        <authorList>
            <person name="Giannattasio-Ferraz S."/>
            <person name="Maskeri L."/>
            <person name="Penido A."/>
            <person name="Barbosa-Stancioli E.F."/>
            <person name="Putonti C."/>
        </authorList>
    </citation>
    <scope>NUCLEOTIDE SEQUENCE [LARGE SCALE GENOMIC DNA]</scope>
    <source>
        <strain evidence="12 13">UFMG-H7</strain>
    </source>
</reference>
<comment type="subcellular location">
    <subcellularLocation>
        <location evidence="1">Cell membrane</location>
        <topology evidence="1">Multi-pass membrane protein</topology>
    </subcellularLocation>
</comment>
<feature type="transmembrane region" description="Helical" evidence="10">
    <location>
        <begin position="237"/>
        <end position="255"/>
    </location>
</feature>
<organism evidence="12 13">
    <name type="scientific">Vagococcus fluvialis</name>
    <dbReference type="NCBI Taxonomy" id="2738"/>
    <lineage>
        <taxon>Bacteria</taxon>
        <taxon>Bacillati</taxon>
        <taxon>Bacillota</taxon>
        <taxon>Bacilli</taxon>
        <taxon>Lactobacillales</taxon>
        <taxon>Enterococcaceae</taxon>
        <taxon>Vagococcus</taxon>
    </lineage>
</organism>
<dbReference type="InterPro" id="IPR018422">
    <property type="entry name" value="Cation/H_exchanger_CPA1"/>
</dbReference>
<evidence type="ECO:0000256" key="8">
    <source>
        <dbReference type="ARBA" id="ARBA00023136"/>
    </source>
</evidence>
<feature type="transmembrane region" description="Helical" evidence="10">
    <location>
        <begin position="309"/>
        <end position="333"/>
    </location>
</feature>
<evidence type="ECO:0000256" key="6">
    <source>
        <dbReference type="ARBA" id="ARBA00023053"/>
    </source>
</evidence>
<feature type="transmembrane region" description="Helical" evidence="10">
    <location>
        <begin position="84"/>
        <end position="107"/>
    </location>
</feature>
<evidence type="ECO:0000313" key="13">
    <source>
        <dbReference type="Proteomes" id="UP000521358"/>
    </source>
</evidence>
<dbReference type="GO" id="GO:0005886">
    <property type="term" value="C:plasma membrane"/>
    <property type="evidence" value="ECO:0007669"/>
    <property type="project" value="UniProtKB-SubCell"/>
</dbReference>
<gene>
    <name evidence="12" type="ORF">HED35_02985</name>
</gene>
<evidence type="ECO:0000256" key="7">
    <source>
        <dbReference type="ARBA" id="ARBA00023065"/>
    </source>
</evidence>
<feature type="transmembrane region" description="Helical" evidence="10">
    <location>
        <begin position="353"/>
        <end position="373"/>
    </location>
</feature>
<feature type="transmembrane region" description="Helical" evidence="10">
    <location>
        <begin position="6"/>
        <end position="24"/>
    </location>
</feature>
<feature type="domain" description="Cation/H+ exchanger transmembrane" evidence="11">
    <location>
        <begin position="9"/>
        <end position="409"/>
    </location>
</feature>
<feature type="transmembrane region" description="Helical" evidence="10">
    <location>
        <begin position="113"/>
        <end position="132"/>
    </location>
</feature>
<evidence type="ECO:0000259" key="11">
    <source>
        <dbReference type="Pfam" id="PF00999"/>
    </source>
</evidence>
<dbReference type="GO" id="GO:0098719">
    <property type="term" value="P:sodium ion import across plasma membrane"/>
    <property type="evidence" value="ECO:0007669"/>
    <property type="project" value="TreeGrafter"/>
</dbReference>
<feature type="transmembrane region" description="Helical" evidence="10">
    <location>
        <begin position="176"/>
        <end position="200"/>
    </location>
</feature>
<accession>A0A7X6D770</accession>
<dbReference type="Gene3D" id="6.10.140.1330">
    <property type="match status" value="1"/>
</dbReference>
<feature type="transmembrane region" description="Helical" evidence="10">
    <location>
        <begin position="55"/>
        <end position="72"/>
    </location>
</feature>
<evidence type="ECO:0000256" key="1">
    <source>
        <dbReference type="ARBA" id="ARBA00004651"/>
    </source>
</evidence>
<feature type="transmembrane region" description="Helical" evidence="10">
    <location>
        <begin position="276"/>
        <end position="297"/>
    </location>
</feature>
<dbReference type="GO" id="GO:0051453">
    <property type="term" value="P:regulation of intracellular pH"/>
    <property type="evidence" value="ECO:0007669"/>
    <property type="project" value="TreeGrafter"/>
</dbReference>
<keyword evidence="4 10" id="KW-0812">Transmembrane</keyword>
<evidence type="ECO:0000256" key="5">
    <source>
        <dbReference type="ARBA" id="ARBA00022989"/>
    </source>
</evidence>
<dbReference type="GO" id="GO:0015385">
    <property type="term" value="F:sodium:proton antiporter activity"/>
    <property type="evidence" value="ECO:0007669"/>
    <property type="project" value="InterPro"/>
</dbReference>
<dbReference type="EMBL" id="JAAVMB010000002">
    <property type="protein sequence ID" value="NKC67047.1"/>
    <property type="molecule type" value="Genomic_DNA"/>
</dbReference>
<evidence type="ECO:0000313" key="12">
    <source>
        <dbReference type="EMBL" id="NKC67047.1"/>
    </source>
</evidence>
<evidence type="ECO:0000256" key="4">
    <source>
        <dbReference type="ARBA" id="ARBA00022692"/>
    </source>
</evidence>
<dbReference type="RefSeq" id="WP_167806312.1">
    <property type="nucleotide sequence ID" value="NZ_CP081459.1"/>
</dbReference>
<keyword evidence="7" id="KW-0406">Ion transport</keyword>
<dbReference type="Proteomes" id="UP000521358">
    <property type="component" value="Unassembled WGS sequence"/>
</dbReference>
<feature type="transmembrane region" description="Helical" evidence="10">
    <location>
        <begin position="385"/>
        <end position="408"/>
    </location>
</feature>
<evidence type="ECO:0000256" key="2">
    <source>
        <dbReference type="ARBA" id="ARBA00022448"/>
    </source>
</evidence>
<evidence type="ECO:0000256" key="3">
    <source>
        <dbReference type="ARBA" id="ARBA00022475"/>
    </source>
</evidence>
<dbReference type="AlphaFoldDB" id="A0A7X6D770"/>
<keyword evidence="2" id="KW-0813">Transport</keyword>
<evidence type="ECO:0000256" key="9">
    <source>
        <dbReference type="ARBA" id="ARBA00023201"/>
    </source>
</evidence>
<sequence length="648" mass="73749">MIFFEEVLAMLGIILLSNVINRFIPSIAIPLIQVALGMMLAIFTSFEAFEVSSEFFMLLFLAPLLFNDGMNVNKKALWEARKAISVLSIALVFVTVGLLGSAIHWLIPVMPWAGSFALAAALAPTDPVAVSALSQKVKIPHKMMHTLEGESLINDASGLVSFQFAVAALLTGNFSMAQASVSFVLISLGGVLIGVILGFIGMQIIKWLRHLGIENTTSFILFELLLPFGIFLVAEHLHANGILAVVSAGLVYSLSYQKVTPEIAQLHLISKNTWSVFSFSLNGLVFVLLGIQLPHVIHVVWENNNISNYLLIFYILCITTMLLGIRFICFWLFKNFETAKMTKKERFQQSALYTISGVRGTITLVSALSLPIFLGNGDVFLERELLISIAGGVIVTTLLLANFTMSLFAEKREREVKEDNHEQEIEILRGVVMDLQKQVTPDNQKSIRRVVNLYNERIIALNKDGFYGKQQDELKELVLKWQLLDTVKQLYDKEVNLQVGFRHMRRLNRLLYQLTKDDKYHHYMFYGQLIRKKVKHMNLRPVSLSEQRRQRRYLLNSNLNYVTRKLEELEPGEFPQEMISFYLSRYSQLDREAKGQDTSSTDEWIEYAIQIERDSIQHAFELGEMSRNELKVYRENLSAIESTIQFID</sequence>